<organism evidence="1 2">
    <name type="scientific">Pelomonas nitida</name>
    <dbReference type="NCBI Taxonomy" id="3299027"/>
    <lineage>
        <taxon>Bacteria</taxon>
        <taxon>Pseudomonadati</taxon>
        <taxon>Pseudomonadota</taxon>
        <taxon>Betaproteobacteria</taxon>
        <taxon>Burkholderiales</taxon>
        <taxon>Sphaerotilaceae</taxon>
        <taxon>Roseateles</taxon>
    </lineage>
</organism>
<reference evidence="1 2" key="1">
    <citation type="submission" date="2024-09" db="EMBL/GenBank/DDBJ databases">
        <title>Novel species of the genus Pelomonas and Roseateles isolated from streams.</title>
        <authorList>
            <person name="Lu H."/>
        </authorList>
    </citation>
    <scope>NUCLEOTIDE SEQUENCE [LARGE SCALE GENOMIC DNA]</scope>
    <source>
        <strain evidence="1 2">BYS96W</strain>
    </source>
</reference>
<sequence length="106" mass="11142">MTAENQAPEGGPALLSAELLDLCHKHAPDCPTAQAVALGQAVMHRLAAQPQPKGTAALSATELAEMWRLACADWNAQVGARPDPWEHFATRLAAARPSPAGRTLTP</sequence>
<proteinExistence type="predicted"/>
<dbReference type="EMBL" id="JBIGIA010000009">
    <property type="protein sequence ID" value="MFG6457886.1"/>
    <property type="molecule type" value="Genomic_DNA"/>
</dbReference>
<dbReference type="RefSeq" id="WP_394488741.1">
    <property type="nucleotide sequence ID" value="NZ_JBIGIA010000009.1"/>
</dbReference>
<protein>
    <submittedName>
        <fullName evidence="1">Uncharacterized protein</fullName>
    </submittedName>
</protein>
<keyword evidence="2" id="KW-1185">Reference proteome</keyword>
<evidence type="ECO:0000313" key="2">
    <source>
        <dbReference type="Proteomes" id="UP001606305"/>
    </source>
</evidence>
<evidence type="ECO:0000313" key="1">
    <source>
        <dbReference type="EMBL" id="MFG6457886.1"/>
    </source>
</evidence>
<name>A0ABW7G7Q1_9BURK</name>
<gene>
    <name evidence="1" type="ORF">ACG00X_13670</name>
</gene>
<accession>A0ABW7G7Q1</accession>
<dbReference type="Proteomes" id="UP001606305">
    <property type="component" value="Unassembled WGS sequence"/>
</dbReference>
<comment type="caution">
    <text evidence="1">The sequence shown here is derived from an EMBL/GenBank/DDBJ whole genome shotgun (WGS) entry which is preliminary data.</text>
</comment>